<dbReference type="InterPro" id="IPR013784">
    <property type="entry name" value="Carb-bd-like_fold"/>
</dbReference>
<protein>
    <submittedName>
        <fullName evidence="2">Carboxypeptidase regulatory-like domain-containing protein</fullName>
    </submittedName>
</protein>
<dbReference type="Proteomes" id="UP000219335">
    <property type="component" value="Unassembled WGS sequence"/>
</dbReference>
<evidence type="ECO:0000313" key="3">
    <source>
        <dbReference type="Proteomes" id="UP000219335"/>
    </source>
</evidence>
<dbReference type="SUPFAM" id="SSF49452">
    <property type="entry name" value="Starch-binding domain-like"/>
    <property type="match status" value="1"/>
</dbReference>
<dbReference type="Gene3D" id="2.60.40.1120">
    <property type="entry name" value="Carboxypeptidase-like, regulatory domain"/>
    <property type="match status" value="1"/>
</dbReference>
<dbReference type="AlphaFoldDB" id="A0A286AJM8"/>
<gene>
    <name evidence="2" type="ORF">SAMN06297164_3349</name>
</gene>
<dbReference type="GO" id="GO:0004180">
    <property type="term" value="F:carboxypeptidase activity"/>
    <property type="evidence" value="ECO:0007669"/>
    <property type="project" value="UniProtKB-KW"/>
</dbReference>
<dbReference type="InterPro" id="IPR013783">
    <property type="entry name" value="Ig-like_fold"/>
</dbReference>
<evidence type="ECO:0000259" key="1">
    <source>
        <dbReference type="PROSITE" id="PS50093"/>
    </source>
</evidence>
<dbReference type="PROSITE" id="PS50093">
    <property type="entry name" value="PKD"/>
    <property type="match status" value="1"/>
</dbReference>
<keyword evidence="2" id="KW-0645">Protease</keyword>
<keyword evidence="2" id="KW-0121">Carboxypeptidase</keyword>
<dbReference type="GO" id="GO:0030246">
    <property type="term" value="F:carbohydrate binding"/>
    <property type="evidence" value="ECO:0007669"/>
    <property type="project" value="InterPro"/>
</dbReference>
<feature type="domain" description="PKD" evidence="1">
    <location>
        <begin position="218"/>
        <end position="248"/>
    </location>
</feature>
<evidence type="ECO:0000313" key="2">
    <source>
        <dbReference type="EMBL" id="SOD22103.1"/>
    </source>
</evidence>
<organism evidence="2 3">
    <name type="scientific">Nitrosomonas ureae</name>
    <dbReference type="NCBI Taxonomy" id="44577"/>
    <lineage>
        <taxon>Bacteria</taxon>
        <taxon>Pseudomonadati</taxon>
        <taxon>Pseudomonadota</taxon>
        <taxon>Betaproteobacteria</taxon>
        <taxon>Nitrosomonadales</taxon>
        <taxon>Nitrosomonadaceae</taxon>
        <taxon>Nitrosomonas</taxon>
    </lineage>
</organism>
<dbReference type="EMBL" id="OCMU01000003">
    <property type="protein sequence ID" value="SOD22103.1"/>
    <property type="molecule type" value="Genomic_DNA"/>
</dbReference>
<dbReference type="CDD" id="cd00146">
    <property type="entry name" value="PKD"/>
    <property type="match status" value="1"/>
</dbReference>
<dbReference type="RefSeq" id="WP_097107270.1">
    <property type="nucleotide sequence ID" value="NZ_OCMU01000003.1"/>
</dbReference>
<dbReference type="Gene3D" id="2.60.40.10">
    <property type="entry name" value="Immunoglobulins"/>
    <property type="match status" value="1"/>
</dbReference>
<reference evidence="2 3" key="1">
    <citation type="submission" date="2017-09" db="EMBL/GenBank/DDBJ databases">
        <authorList>
            <person name="Ehlers B."/>
            <person name="Leendertz F.H."/>
        </authorList>
    </citation>
    <scope>NUCLEOTIDE SEQUENCE [LARGE SCALE GENOMIC DNA]</scope>
    <source>
        <strain evidence="2 3">Nm42</strain>
    </source>
</reference>
<name>A0A286AJM8_9PROT</name>
<keyword evidence="2" id="KW-0378">Hydrolase</keyword>
<dbReference type="InterPro" id="IPR000601">
    <property type="entry name" value="PKD_dom"/>
</dbReference>
<sequence length="1189" mass="130631">MAIIGRVDIQPAVVRPGETVRVEVLDIEGNPFDISNTSVMINGVPGAIQFLQFPIVGQRRLTVWAFSSDGETDQEVTLLDVKGTPLEFDAHKNGKDIALISVTQLQTQPYIAVLTLGSFIDARSPKPVAVAPAVSPFGKVYKKNSRVSRLEKKGVLGRAMADNPQMLLRSETRRLTNTRRNISAQKGKASYPPVMPRRLATGTVYDFTNIDLSKYFPKETNKPAHEYEWDFGDGNTATTAAPMVNHDYFASIDHGSGLGQFVVTCRIKHSDITVKRTLSIGSAYALCKATGTVVPHVTADVHAHKLRNIMSGMFTVHNVEDLPIVLDKLSVVPITDDGDAIALSPFVDLDQAITIHAKSISMVGVNVPFVTDNPSVGELRFDVTGFSVIYAGKVGDYPVRCRATFDVPVAERSKKPRPLIRPPEPPEHRKPWPWEIVKEAIETLVDPNGDGNSLRPGEAILDEKTGTLAISLGSLEQINRPHSKAQIRDKGLRVLSTVPASVDTVDMMMTKTGSKTRSLQDNVLNESQVLQRNITFNEPRQALGTPTLGVPMFQPPPFPVSVAEGKICDPENLTEEERELAKQGQLVCQLTDEVKDVIMPARWANAQKGDCILSPGGDGIIGGLLVNVNQWYSHCGIMTRNYDEIAHSTGNTERLYDHMIGFTEEGSDGFEPSVLKWMWPGAVRQTVQASIEGEDFPDPEYNKTYKVSAFGPHEVGVTHNNVMKMIPPLVLMPDPMQETPALRATLHAIASDAVKSAGRPGIKPKYHYRFYCYTDPTIGLGGAEGPAAGWAAGTLPSVCSSYIWMHAKARNAHLETDQAIVTPTDLEPEDVAPPESSHAPAGAAVRPNTRDGLYTYFSQQRLRAAEWLFDYASQIAFEKAGWFGEAFTDAADDVGNQIVNAFANDDAEGKDSEAWKTLGDADAVSPDNMLWWDGPTKGGLYGFAEPAHYHEPRPESYTVSRWKKVLSRGTLRGRVFNEAGTATVAGARVILYDDPEGETLSANDGTYVLHNVPLGLYQLKASKSIEGVRYSNQVRIDLKVADMTVDVRLQAPSDRYRIAEITVDFWGLDWEDFDDDIEDPGPQLFKLEVGPHNPENSKVLKYQWGGEIRVEYRIIVRLLINNVMSVEVLGKLYEETSEDNDDLDGEGQLEFKVDIEGTNGGTLTITNTAEDDDDAGVLAITVKNVRNDN</sequence>
<proteinExistence type="predicted"/>
<accession>A0A286AJM8</accession>